<evidence type="ECO:0000313" key="4">
    <source>
        <dbReference type="Proteomes" id="UP000199503"/>
    </source>
</evidence>
<feature type="region of interest" description="Disordered" evidence="1">
    <location>
        <begin position="36"/>
        <end position="55"/>
    </location>
</feature>
<feature type="domain" description="Calcineurin-like phosphoesterase" evidence="2">
    <location>
        <begin position="84"/>
        <end position="452"/>
    </location>
</feature>
<dbReference type="RefSeq" id="WP_089914914.1">
    <property type="nucleotide sequence ID" value="NZ_FOFV01000004.1"/>
</dbReference>
<evidence type="ECO:0000313" key="3">
    <source>
        <dbReference type="EMBL" id="SEQ75201.1"/>
    </source>
</evidence>
<reference evidence="4" key="1">
    <citation type="submission" date="2016-10" db="EMBL/GenBank/DDBJ databases">
        <authorList>
            <person name="Varghese N."/>
            <person name="Submissions S."/>
        </authorList>
    </citation>
    <scope>NUCLEOTIDE SEQUENCE [LARGE SCALE GENOMIC DNA]</scope>
    <source>
        <strain evidence="4">DSM 44437</strain>
    </source>
</reference>
<dbReference type="Pfam" id="PF00149">
    <property type="entry name" value="Metallophos"/>
    <property type="match status" value="1"/>
</dbReference>
<feature type="compositionally biased region" description="Low complexity" evidence="1">
    <location>
        <begin position="36"/>
        <end position="49"/>
    </location>
</feature>
<proteinExistence type="predicted"/>
<evidence type="ECO:0000256" key="1">
    <source>
        <dbReference type="SAM" id="MobiDB-lite"/>
    </source>
</evidence>
<dbReference type="PROSITE" id="PS51318">
    <property type="entry name" value="TAT"/>
    <property type="match status" value="1"/>
</dbReference>
<organism evidence="3 4">
    <name type="scientific">Lentzea albida</name>
    <dbReference type="NCBI Taxonomy" id="65499"/>
    <lineage>
        <taxon>Bacteria</taxon>
        <taxon>Bacillati</taxon>
        <taxon>Actinomycetota</taxon>
        <taxon>Actinomycetes</taxon>
        <taxon>Pseudonocardiales</taxon>
        <taxon>Pseudonocardiaceae</taxon>
        <taxon>Lentzea</taxon>
    </lineage>
</organism>
<accession>A0A1H9IKE6</accession>
<dbReference type="Gene3D" id="3.60.21.10">
    <property type="match status" value="1"/>
</dbReference>
<dbReference type="OrthoDB" id="8132905at2"/>
<dbReference type="InterPro" id="IPR022506">
    <property type="entry name" value="Metallophosphoesterase_PPA1498"/>
</dbReference>
<evidence type="ECO:0000259" key="2">
    <source>
        <dbReference type="Pfam" id="PF00149"/>
    </source>
</evidence>
<dbReference type="EMBL" id="FOFV01000004">
    <property type="protein sequence ID" value="SEQ75201.1"/>
    <property type="molecule type" value="Genomic_DNA"/>
</dbReference>
<dbReference type="Proteomes" id="UP000199503">
    <property type="component" value="Unassembled WGS sequence"/>
</dbReference>
<dbReference type="SUPFAM" id="SSF56300">
    <property type="entry name" value="Metallo-dependent phosphatases"/>
    <property type="match status" value="1"/>
</dbReference>
<dbReference type="STRING" id="65499.SAMN04488000_104233"/>
<dbReference type="NCBIfam" id="TIGR03767">
    <property type="entry name" value="P_acnes_RR"/>
    <property type="match status" value="1"/>
</dbReference>
<dbReference type="AlphaFoldDB" id="A0A1H9IKE6"/>
<name>A0A1H9IKE6_9PSEU</name>
<gene>
    <name evidence="3" type="ORF">SAMN04488000_104233</name>
</gene>
<protein>
    <submittedName>
        <fullName evidence="3">Metallophosphoesterase, PPA1498 family</fullName>
    </submittedName>
</protein>
<sequence>MTGFNRRSFLLAMGVGMGAAGVPLLDRQAFASTAGTTLETTATPTGTSGYRRLQAGPGWPTVVRSDLIQAKPNREARRKALASFVQFSDMHICDAQSPLRFEYLHPVMGSSAHRPQEALTTQGSTSLVRRVNAVKNGPLTGRPFDFLMTTGDNTDNHENVELDWFLTVLNGGRITPNTGDSRYEGVQNAGISTFWQPDLSGADDYKAKGFPQLPGLLDAAVRTFTSPGLDIPWYATIGNHDDSVVGALPDGLLDGWYTGRKKIVGFGDPVQNAKVAQAFHDPKAIPEAMAILGTSGVVRTVTPDDRRRLFTTAEYVRKHLPSGGHGYTDANADGVDVFYTFRMAPGVTGISMDTTNLAGFSTGSIGLHQLNWIERTLKRNSSLYYDWLGLPQRQNVTDELFVLFSHHTSTTMGNVLPDRRRPLDPRMNGDALLNLLHRFPNVLAWVNGHTHRNVITPHRHATPSRSFWEINTAAHVDYPQHARVIEVADNGDGTLSLFTTLLEADAPYQVDYDDRSDQGLASLCREFTYNDIHSRTDPLGTPLDRNTELLVAVR</sequence>
<dbReference type="InterPro" id="IPR029052">
    <property type="entry name" value="Metallo-depent_PP-like"/>
</dbReference>
<dbReference type="InterPro" id="IPR006311">
    <property type="entry name" value="TAT_signal"/>
</dbReference>
<dbReference type="InterPro" id="IPR004843">
    <property type="entry name" value="Calcineurin-like_PHP"/>
</dbReference>
<keyword evidence="4" id="KW-1185">Reference proteome</keyword>
<dbReference type="GO" id="GO:0016787">
    <property type="term" value="F:hydrolase activity"/>
    <property type="evidence" value="ECO:0007669"/>
    <property type="project" value="InterPro"/>
</dbReference>